<keyword evidence="2" id="KW-0238">DNA-binding</keyword>
<keyword evidence="5" id="KW-1185">Reference proteome</keyword>
<accession>A0ABV2DGN0</accession>
<keyword evidence="3" id="KW-0804">Transcription</keyword>
<dbReference type="InterPro" id="IPR008920">
    <property type="entry name" value="TF_FadR/GntR_C"/>
</dbReference>
<evidence type="ECO:0000256" key="3">
    <source>
        <dbReference type="ARBA" id="ARBA00023163"/>
    </source>
</evidence>
<name>A0ABV2DGN0_9HYPH</name>
<protein>
    <recommendedName>
        <fullName evidence="6">FCD domain-containing protein</fullName>
    </recommendedName>
</protein>
<evidence type="ECO:0000313" key="4">
    <source>
        <dbReference type="EMBL" id="MET2829205.1"/>
    </source>
</evidence>
<dbReference type="SUPFAM" id="SSF48008">
    <property type="entry name" value="GntR ligand-binding domain-like"/>
    <property type="match status" value="1"/>
</dbReference>
<evidence type="ECO:0000256" key="1">
    <source>
        <dbReference type="ARBA" id="ARBA00023015"/>
    </source>
</evidence>
<proteinExistence type="predicted"/>
<organism evidence="4 5">
    <name type="scientific">Mesorhizobium shangrilense</name>
    <dbReference type="NCBI Taxonomy" id="460060"/>
    <lineage>
        <taxon>Bacteria</taxon>
        <taxon>Pseudomonadati</taxon>
        <taxon>Pseudomonadota</taxon>
        <taxon>Alphaproteobacteria</taxon>
        <taxon>Hyphomicrobiales</taxon>
        <taxon>Phyllobacteriaceae</taxon>
        <taxon>Mesorhizobium</taxon>
    </lineage>
</organism>
<evidence type="ECO:0000256" key="2">
    <source>
        <dbReference type="ARBA" id="ARBA00023125"/>
    </source>
</evidence>
<comment type="caution">
    <text evidence="4">The sequence shown here is derived from an EMBL/GenBank/DDBJ whole genome shotgun (WGS) entry which is preliminary data.</text>
</comment>
<dbReference type="EMBL" id="JBEWSZ010000001">
    <property type="protein sequence ID" value="MET2829205.1"/>
    <property type="molecule type" value="Genomic_DNA"/>
</dbReference>
<reference evidence="4 5" key="1">
    <citation type="submission" date="2024-06" db="EMBL/GenBank/DDBJ databases">
        <authorList>
            <person name="Kim D.-U."/>
        </authorList>
    </citation>
    <scope>NUCLEOTIDE SEQUENCE [LARGE SCALE GENOMIC DNA]</scope>
    <source>
        <strain evidence="4 5">KACC15460</strain>
    </source>
</reference>
<gene>
    <name evidence="4" type="ORF">ABVQ20_19670</name>
</gene>
<evidence type="ECO:0000313" key="5">
    <source>
        <dbReference type="Proteomes" id="UP001548832"/>
    </source>
</evidence>
<sequence>MEMNRLILSKRLLKTIEKLLGKSHEPIVAAITSRNGELARQEMVAHAEVTFNWLVGLAKSE</sequence>
<keyword evidence="1" id="KW-0805">Transcription regulation</keyword>
<dbReference type="Proteomes" id="UP001548832">
    <property type="component" value="Unassembled WGS sequence"/>
</dbReference>
<evidence type="ECO:0008006" key="6">
    <source>
        <dbReference type="Google" id="ProtNLM"/>
    </source>
</evidence>